<name>A0A498JJE1_MALDO</name>
<dbReference type="Proteomes" id="UP000290289">
    <property type="component" value="Chromosome 7"/>
</dbReference>
<feature type="region of interest" description="Disordered" evidence="7">
    <location>
        <begin position="646"/>
        <end position="716"/>
    </location>
</feature>
<keyword evidence="2" id="KW-0723">Serine/threonine-protein kinase</keyword>
<dbReference type="SMR" id="A0A498JJE1"/>
<sequence>MSEHHLTSSEQRQQQPPRRFTRSAAEREKTGHNCSVLSTIGHPASPEELASRCRSSDATADSVPRLCSIPNSPVYLADKGLVSAAAVSASGEFVPDTMRNGNVKAYSRKRKRQVSNNARVSTAAKRRLHLPTENGEADGKLGCLPNASNCDFLEGNSNNERALVPLPLDYNPPESSSFCMTHLEHGEGNAGVQSSTLMHEESPPDVHHSLLTIGTDSCSLKPVEVDRGTACFLDVKLPPQSSSYDRKPCQEAVAGNRRLENETDYTPTFCLEEDKQSNMDAGIHDTHSCKASTDQLIKDAQTPVENNVEEGFPEFGAEAEAENFVLSVKLGEALPSCLDSRNAVNITLDKDQSMKKAESMPDPILAECPSPKKQLGKSSGKLKGLFKNLPCQERVLMESLEYNELVNIPKQENQCKTYQKSRSIEPNLKSSKKKNIHAKENMVDTTSLSPQLEKIQLPQLDNFIIEEEEGSGGYGTVYRAKRKNDGKIFAIKYPHVKAHKHHFDTERKMLELFGGRNFIIKYEGSFRSGDSECFILEHVEHDRPEVLKKEIDLYQLQWYGYCMFRALNCLHQQDVVHRDVKPGNFLFSRRLNKGYLIDFNLAKHLPQKYTIGSKSKSSPHVSFSHVPLPQSKSALLNGEKKFVTGDLTDTKLGQTTDSKRTHEPRKDVRKRDNDGPLKIYPDMGGGNRYKIQGAEGSGMTSAKDVISTRTPSTERAREPLPCLGRKELISLVQDAVLGPNHDAKNTPASQRKRIAAPPGKIDNKIIYTSPMSLHFTGGSVSAAKLLKSKGNGRQKKEGSCVGTKGFRAPEVLLRSLHQGPKVDVWSAGVTLLYLIMGRTPFTGEPEQSIKDIATLRGSEDLWEVAKLHDRESSFPVELLDIKSLPSMKLQSWCKARTKRGQFFRQIPRSLFDLVDKCLTVNPRQRISAEEALQHEFFAPCHESLMKQRMFRREVMSTQNE</sequence>
<keyword evidence="5" id="KW-0418">Kinase</keyword>
<dbReference type="Gramene" id="mRNA:MD07G0089800">
    <property type="protein sequence ID" value="mRNA:MD07G0089800"/>
    <property type="gene ID" value="MD07G0089800"/>
</dbReference>
<keyword evidence="4" id="KW-0547">Nucleotide-binding</keyword>
<comment type="caution">
    <text evidence="9">The sequence shown here is derived from an EMBL/GenBank/DDBJ whole genome shotgun (WGS) entry which is preliminary data.</text>
</comment>
<reference evidence="9 10" key="1">
    <citation type="submission" date="2018-10" db="EMBL/GenBank/DDBJ databases">
        <title>A high-quality apple genome assembly.</title>
        <authorList>
            <person name="Hu J."/>
        </authorList>
    </citation>
    <scope>NUCLEOTIDE SEQUENCE [LARGE SCALE GENOMIC DNA]</scope>
    <source>
        <strain evidence="10">cv. HFTH1</strain>
        <tissue evidence="9">Young leaf</tissue>
    </source>
</reference>
<keyword evidence="3" id="KW-0808">Transferase</keyword>
<dbReference type="GO" id="GO:0044773">
    <property type="term" value="P:mitotic DNA damage checkpoint signaling"/>
    <property type="evidence" value="ECO:0007669"/>
    <property type="project" value="TreeGrafter"/>
</dbReference>
<dbReference type="Pfam" id="PF00069">
    <property type="entry name" value="Pkinase"/>
    <property type="match status" value="2"/>
</dbReference>
<dbReference type="Gene3D" id="1.10.510.10">
    <property type="entry name" value="Transferase(Phosphotransferase) domain 1"/>
    <property type="match status" value="2"/>
</dbReference>
<keyword evidence="6" id="KW-0067">ATP-binding</keyword>
<feature type="compositionally biased region" description="Basic and acidic residues" evidence="7">
    <location>
        <begin position="657"/>
        <end position="675"/>
    </location>
</feature>
<dbReference type="GO" id="GO:0005524">
    <property type="term" value="F:ATP binding"/>
    <property type="evidence" value="ECO:0007669"/>
    <property type="project" value="UniProtKB-KW"/>
</dbReference>
<evidence type="ECO:0000256" key="6">
    <source>
        <dbReference type="ARBA" id="ARBA00022840"/>
    </source>
</evidence>
<dbReference type="GO" id="GO:0005634">
    <property type="term" value="C:nucleus"/>
    <property type="evidence" value="ECO:0007669"/>
    <property type="project" value="TreeGrafter"/>
</dbReference>
<dbReference type="STRING" id="3750.A0A498JJE1"/>
<evidence type="ECO:0000259" key="8">
    <source>
        <dbReference type="PROSITE" id="PS50011"/>
    </source>
</evidence>
<organism evidence="9 10">
    <name type="scientific">Malus domestica</name>
    <name type="common">Apple</name>
    <name type="synonym">Pyrus malus</name>
    <dbReference type="NCBI Taxonomy" id="3750"/>
    <lineage>
        <taxon>Eukaryota</taxon>
        <taxon>Viridiplantae</taxon>
        <taxon>Streptophyta</taxon>
        <taxon>Embryophyta</taxon>
        <taxon>Tracheophyta</taxon>
        <taxon>Spermatophyta</taxon>
        <taxon>Magnoliopsida</taxon>
        <taxon>eudicotyledons</taxon>
        <taxon>Gunneridae</taxon>
        <taxon>Pentapetalae</taxon>
        <taxon>rosids</taxon>
        <taxon>fabids</taxon>
        <taxon>Rosales</taxon>
        <taxon>Rosaceae</taxon>
        <taxon>Amygdaloideae</taxon>
        <taxon>Maleae</taxon>
        <taxon>Malus</taxon>
    </lineage>
</organism>
<evidence type="ECO:0000256" key="7">
    <source>
        <dbReference type="SAM" id="MobiDB-lite"/>
    </source>
</evidence>
<dbReference type="FunFam" id="1.10.510.10:FF:001893">
    <property type="entry name" value="Probable serine/threonine-protein kinase DDB_G0291918"/>
    <property type="match status" value="1"/>
</dbReference>
<evidence type="ECO:0000256" key="4">
    <source>
        <dbReference type="ARBA" id="ARBA00022741"/>
    </source>
</evidence>
<dbReference type="PROSITE" id="PS00108">
    <property type="entry name" value="PROTEIN_KINASE_ST"/>
    <property type="match status" value="1"/>
</dbReference>
<dbReference type="FunFam" id="1.10.510.10:FF:001725">
    <property type="entry name" value="Kinase like protein"/>
    <property type="match status" value="1"/>
</dbReference>
<evidence type="ECO:0000313" key="10">
    <source>
        <dbReference type="Proteomes" id="UP000290289"/>
    </source>
</evidence>
<dbReference type="InterPro" id="IPR011009">
    <property type="entry name" value="Kinase-like_dom_sf"/>
</dbReference>
<evidence type="ECO:0000256" key="1">
    <source>
        <dbReference type="ARBA" id="ARBA00012513"/>
    </source>
</evidence>
<dbReference type="AlphaFoldDB" id="A0A498JJE1"/>
<feature type="domain" description="Protein kinase" evidence="8">
    <location>
        <begin position="463"/>
        <end position="937"/>
    </location>
</feature>
<dbReference type="PANTHER" id="PTHR44167:SF23">
    <property type="entry name" value="CDC7 KINASE, ISOFORM A-RELATED"/>
    <property type="match status" value="1"/>
</dbReference>
<evidence type="ECO:0000256" key="2">
    <source>
        <dbReference type="ARBA" id="ARBA00022527"/>
    </source>
</evidence>
<dbReference type="EMBL" id="RDQH01000333">
    <property type="protein sequence ID" value="RXH93421.1"/>
    <property type="molecule type" value="Genomic_DNA"/>
</dbReference>
<dbReference type="InterPro" id="IPR000719">
    <property type="entry name" value="Prot_kinase_dom"/>
</dbReference>
<proteinExistence type="predicted"/>
<dbReference type="SUPFAM" id="SSF56112">
    <property type="entry name" value="Protein kinase-like (PK-like)"/>
    <property type="match status" value="1"/>
</dbReference>
<gene>
    <name evidence="9" type="ORF">DVH24_013997</name>
</gene>
<accession>A0A498JJE1</accession>
<protein>
    <recommendedName>
        <fullName evidence="1">non-specific serine/threonine protein kinase</fullName>
        <ecNumber evidence="1">2.7.11.1</ecNumber>
    </recommendedName>
</protein>
<dbReference type="EC" id="2.7.11.1" evidence="1"/>
<dbReference type="InterPro" id="IPR008271">
    <property type="entry name" value="Ser/Thr_kinase_AS"/>
</dbReference>
<dbReference type="OrthoDB" id="10020333at2759"/>
<dbReference type="PANTHER" id="PTHR44167">
    <property type="entry name" value="OVARIAN-SPECIFIC SERINE/THREONINE-PROTEIN KINASE LOK-RELATED"/>
    <property type="match status" value="1"/>
</dbReference>
<dbReference type="SMART" id="SM00220">
    <property type="entry name" value="S_TKc"/>
    <property type="match status" value="1"/>
</dbReference>
<dbReference type="GO" id="GO:0004674">
    <property type="term" value="F:protein serine/threonine kinase activity"/>
    <property type="evidence" value="ECO:0007669"/>
    <property type="project" value="UniProtKB-KW"/>
</dbReference>
<evidence type="ECO:0000313" key="9">
    <source>
        <dbReference type="EMBL" id="RXH93421.1"/>
    </source>
</evidence>
<feature type="region of interest" description="Disordered" evidence="7">
    <location>
        <begin position="1"/>
        <end position="49"/>
    </location>
</feature>
<evidence type="ECO:0000256" key="5">
    <source>
        <dbReference type="ARBA" id="ARBA00022777"/>
    </source>
</evidence>
<evidence type="ECO:0000256" key="3">
    <source>
        <dbReference type="ARBA" id="ARBA00022679"/>
    </source>
</evidence>
<keyword evidence="10" id="KW-1185">Reference proteome</keyword>
<dbReference type="PROSITE" id="PS50011">
    <property type="entry name" value="PROTEIN_KINASE_DOM"/>
    <property type="match status" value="1"/>
</dbReference>